<evidence type="ECO:0000313" key="2">
    <source>
        <dbReference type="Proteomes" id="UP001243375"/>
    </source>
</evidence>
<sequence>MDWHQRARVIIPFPSTSTARRQRRRQRRQQGHSRQRSDRKSRGTRKNGSAGWYRADQGPYRDLSSSEAEEDDELAQGGGRGGGEYPPRPARDGLKSRMLGSRKRDQRMRVMPGAFVAAGGEGSDGEDLESGGAVSVGDTSGSEAGGSESASDSEGGQGSSEGGGKVQEEEEQGTLPLLRNTVPPPRSRPLRPNSGTASPSTGGQGTSSDVTAAVGKLRRRRRPIRLEIICTPAQHRSGRGLLDQMRTLWASWVVRVIDDDDDDDDDGGDAGEEVDTDGNKKFDGWGESGVGDVTSAPSGADDVWEKAKGWNVFFGGDTGFRYAGALDGERDMYICPAFQDIAHQYGPMDLCLLPISTGSSLSFLRNIFGLSLHHYSLTSAQHSNAWDAIQIAKLMQAKRTVAIHHSTFSPEDEARGCVYEFVNTAKEEGVPQDWEEDGCFVVADIGQVLEIP</sequence>
<accession>A0ACC2WZJ6</accession>
<name>A0ACC2WZJ6_9TREE</name>
<gene>
    <name evidence="1" type="ORF">QFC22_004596</name>
</gene>
<organism evidence="1 2">
    <name type="scientific">Naganishia vaughanmartiniae</name>
    <dbReference type="NCBI Taxonomy" id="1424756"/>
    <lineage>
        <taxon>Eukaryota</taxon>
        <taxon>Fungi</taxon>
        <taxon>Dikarya</taxon>
        <taxon>Basidiomycota</taxon>
        <taxon>Agaricomycotina</taxon>
        <taxon>Tremellomycetes</taxon>
        <taxon>Filobasidiales</taxon>
        <taxon>Filobasidiaceae</taxon>
        <taxon>Naganishia</taxon>
    </lineage>
</organism>
<comment type="caution">
    <text evidence="1">The sequence shown here is derived from an EMBL/GenBank/DDBJ whole genome shotgun (WGS) entry which is preliminary data.</text>
</comment>
<reference evidence="1" key="1">
    <citation type="submission" date="2023-04" db="EMBL/GenBank/DDBJ databases">
        <title>Draft Genome sequencing of Naganishia species isolated from polar environments using Oxford Nanopore Technology.</title>
        <authorList>
            <person name="Leo P."/>
            <person name="Venkateswaran K."/>
        </authorList>
    </citation>
    <scope>NUCLEOTIDE SEQUENCE</scope>
    <source>
        <strain evidence="1">MNA-CCFEE 5425</strain>
    </source>
</reference>
<protein>
    <submittedName>
        <fullName evidence="1">Uncharacterized protein</fullName>
    </submittedName>
</protein>
<dbReference type="EMBL" id="JASBWU010000013">
    <property type="protein sequence ID" value="KAJ9116938.1"/>
    <property type="molecule type" value="Genomic_DNA"/>
</dbReference>
<proteinExistence type="predicted"/>
<dbReference type="Proteomes" id="UP001243375">
    <property type="component" value="Unassembled WGS sequence"/>
</dbReference>
<evidence type="ECO:0000313" key="1">
    <source>
        <dbReference type="EMBL" id="KAJ9116938.1"/>
    </source>
</evidence>
<keyword evidence="2" id="KW-1185">Reference proteome</keyword>